<dbReference type="EMBL" id="CP014205">
    <property type="protein sequence ID" value="AUG97376.1"/>
    <property type="molecule type" value="Genomic_DNA"/>
</dbReference>
<dbReference type="EMBL" id="CP014205">
    <property type="protein sequence ID" value="AUG97589.1"/>
    <property type="molecule type" value="Genomic_DNA"/>
</dbReference>
<dbReference type="RefSeq" id="WP_084777054.1">
    <property type="nucleotide sequence ID" value="NZ_CP014205.2"/>
</dbReference>
<evidence type="ECO:0000313" key="2">
    <source>
        <dbReference type="EMBL" id="AUG97589.1"/>
    </source>
</evidence>
<accession>A0ABM6QI67</accession>
<reference evidence="3" key="1">
    <citation type="submission" date="2016-01" db="EMBL/GenBank/DDBJ databases">
        <title>Pseudomonas sp. MS586 complete sequence.</title>
        <authorList>
            <person name="Lu S."/>
            <person name="Deng P."/>
        </authorList>
    </citation>
    <scope>NUCLEOTIDE SEQUENCE [LARGE SCALE GENOMIC DNA]</scope>
    <source>
        <strain evidence="3">MS586</strain>
    </source>
</reference>
<gene>
    <name evidence="1" type="ORF">AWU82_28215</name>
    <name evidence="2" type="ORF">AWU82_29650</name>
</gene>
<evidence type="ECO:0008006" key="4">
    <source>
        <dbReference type="Google" id="ProtNLM"/>
    </source>
</evidence>
<evidence type="ECO:0000313" key="3">
    <source>
        <dbReference type="Proteomes" id="UP000075187"/>
    </source>
</evidence>
<reference evidence="2" key="2">
    <citation type="submission" date="2017-12" db="EMBL/GenBank/DDBJ databases">
        <title>Pseudomonas sp. MS586 complete sequence.</title>
        <authorList>
            <person name="Lu S."/>
            <person name="Deng P."/>
        </authorList>
    </citation>
    <scope>NUCLEOTIDE SEQUENCE</scope>
    <source>
        <strain evidence="2">MS586</strain>
    </source>
</reference>
<dbReference type="Proteomes" id="UP000075187">
    <property type="component" value="Chromosome"/>
</dbReference>
<protein>
    <recommendedName>
        <fullName evidence="4">Cell filamentation protein</fullName>
    </recommendedName>
</protein>
<evidence type="ECO:0000313" key="1">
    <source>
        <dbReference type="EMBL" id="AUG97376.1"/>
    </source>
</evidence>
<organism evidence="2 3">
    <name type="scientific">Pseudomonas glycinae</name>
    <dbReference type="NCBI Taxonomy" id="1785145"/>
    <lineage>
        <taxon>Bacteria</taxon>
        <taxon>Pseudomonadati</taxon>
        <taxon>Pseudomonadota</taxon>
        <taxon>Gammaproteobacteria</taxon>
        <taxon>Pseudomonadales</taxon>
        <taxon>Pseudomonadaceae</taxon>
        <taxon>Pseudomonas</taxon>
    </lineage>
</organism>
<keyword evidence="3" id="KW-1185">Reference proteome</keyword>
<sequence length="111" mass="12592">MSNDKYGSDQAPDCYPGTDVLVNLLDLRNAEDLDEAERYINEVASARLEFIPPPYSLATLKRVHRTLFEAIYPCDQDEWIKACIHSYHGDDDLLVDVFNRCIGISIADVDI</sequence>
<name>A0ABM6QI67_9PSED</name>
<dbReference type="Gene3D" id="1.10.3290.10">
    <property type="entry name" value="Fido-like domain"/>
    <property type="match status" value="1"/>
</dbReference>
<dbReference type="InterPro" id="IPR036597">
    <property type="entry name" value="Fido-like_dom_sf"/>
</dbReference>
<proteinExistence type="predicted"/>